<feature type="transmembrane region" description="Helical" evidence="1">
    <location>
        <begin position="103"/>
        <end position="121"/>
    </location>
</feature>
<proteinExistence type="predicted"/>
<dbReference type="Proteomes" id="UP001597273">
    <property type="component" value="Unassembled WGS sequence"/>
</dbReference>
<reference evidence="3" key="1">
    <citation type="journal article" date="2019" name="Int. J. Syst. Evol. Microbiol.">
        <title>The Global Catalogue of Microorganisms (GCM) 10K type strain sequencing project: providing services to taxonomists for standard genome sequencing and annotation.</title>
        <authorList>
            <consortium name="The Broad Institute Genomics Platform"/>
            <consortium name="The Broad Institute Genome Sequencing Center for Infectious Disease"/>
            <person name="Wu L."/>
            <person name="Ma J."/>
        </authorList>
    </citation>
    <scope>NUCLEOTIDE SEQUENCE [LARGE SCALE GENOMIC DNA]</scope>
    <source>
        <strain evidence="3">CGMCC 1.15475</strain>
    </source>
</reference>
<feature type="transmembrane region" description="Helical" evidence="1">
    <location>
        <begin position="184"/>
        <end position="207"/>
    </location>
</feature>
<evidence type="ECO:0000256" key="1">
    <source>
        <dbReference type="SAM" id="Phobius"/>
    </source>
</evidence>
<keyword evidence="1" id="KW-0812">Transmembrane</keyword>
<feature type="transmembrane region" description="Helical" evidence="1">
    <location>
        <begin position="80"/>
        <end position="96"/>
    </location>
</feature>
<evidence type="ECO:0000313" key="3">
    <source>
        <dbReference type="Proteomes" id="UP001597273"/>
    </source>
</evidence>
<feature type="transmembrane region" description="Helical" evidence="1">
    <location>
        <begin position="46"/>
        <end position="65"/>
    </location>
</feature>
<keyword evidence="1" id="KW-0472">Membrane</keyword>
<dbReference type="EMBL" id="JBHUFW010000012">
    <property type="protein sequence ID" value="MFD1864481.1"/>
    <property type="molecule type" value="Genomic_DNA"/>
</dbReference>
<feature type="transmembrane region" description="Helical" evidence="1">
    <location>
        <begin position="6"/>
        <end position="26"/>
    </location>
</feature>
<accession>A0ABW4QLG0</accession>
<feature type="transmembrane region" description="Helical" evidence="1">
    <location>
        <begin position="158"/>
        <end position="178"/>
    </location>
</feature>
<protein>
    <recommendedName>
        <fullName evidence="4">DUF1405 domain-containing protein</fullName>
    </recommendedName>
</protein>
<keyword evidence="3" id="KW-1185">Reference proteome</keyword>
<comment type="caution">
    <text evidence="2">The sequence shown here is derived from an EMBL/GenBank/DDBJ whole genome shotgun (WGS) entry which is preliminary data.</text>
</comment>
<evidence type="ECO:0008006" key="4">
    <source>
        <dbReference type="Google" id="ProtNLM"/>
    </source>
</evidence>
<dbReference type="RefSeq" id="WP_204892746.1">
    <property type="nucleotide sequence ID" value="NZ_JBHUFW010000012.1"/>
</dbReference>
<evidence type="ECO:0000313" key="2">
    <source>
        <dbReference type="EMBL" id="MFD1864481.1"/>
    </source>
</evidence>
<feature type="transmembrane region" description="Helical" evidence="1">
    <location>
        <begin position="133"/>
        <end position="151"/>
    </location>
</feature>
<gene>
    <name evidence="2" type="ORF">ACFSDB_16380</name>
</gene>
<organism evidence="2 3">
    <name type="scientific">Planococcus chinensis</name>
    <dbReference type="NCBI Taxonomy" id="272917"/>
    <lineage>
        <taxon>Bacteria</taxon>
        <taxon>Bacillati</taxon>
        <taxon>Bacillota</taxon>
        <taxon>Bacilli</taxon>
        <taxon>Bacillales</taxon>
        <taxon>Caryophanaceae</taxon>
        <taxon>Planococcus</taxon>
    </lineage>
</organism>
<name>A0ABW4QLG0_9BACL</name>
<sequence>MLTPAIISMLIKISSILTGAAVFYWISDLAKEQKKKRAEEALSQIVNFVLFIWLSKILLNLPLLLSDPLAVLAYPSDSRAFYLAVFFSAASLFYGMKSGRIKGWPLLHTLMHILLPASFFYEFARLAWYDDSYAFGNVLLYAVLLALFLLLNNRVSPYAIGSVLLTVWAAGLFLISSVQSYASVYGYGMAPWFIATLFAAGHLLIVFNSRRRTANEFD</sequence>
<keyword evidence="1" id="KW-1133">Transmembrane helix</keyword>